<evidence type="ECO:0000256" key="2">
    <source>
        <dbReference type="ARBA" id="ARBA00022475"/>
    </source>
</evidence>
<dbReference type="AlphaFoldDB" id="A0A1S1V7Q5"/>
<feature type="transmembrane region" description="Helical" evidence="6">
    <location>
        <begin position="231"/>
        <end position="250"/>
    </location>
</feature>
<feature type="transmembrane region" description="Helical" evidence="6">
    <location>
        <begin position="364"/>
        <end position="391"/>
    </location>
</feature>
<dbReference type="NCBIfam" id="TIGR00360">
    <property type="entry name" value="ComEC_N-term"/>
    <property type="match status" value="1"/>
</dbReference>
<organism evidence="8 9">
    <name type="scientific">Andreesenia angusta</name>
    <dbReference type="NCBI Taxonomy" id="39480"/>
    <lineage>
        <taxon>Bacteria</taxon>
        <taxon>Bacillati</taxon>
        <taxon>Bacillota</taxon>
        <taxon>Tissierellia</taxon>
        <taxon>Tissierellales</taxon>
        <taxon>Gottschalkiaceae</taxon>
        <taxon>Andreesenia</taxon>
    </lineage>
</organism>
<keyword evidence="5 6" id="KW-0472">Membrane</keyword>
<feature type="transmembrane region" description="Helical" evidence="6">
    <location>
        <begin position="470"/>
        <end position="487"/>
    </location>
</feature>
<evidence type="ECO:0000313" key="8">
    <source>
        <dbReference type="EMBL" id="OHW62544.1"/>
    </source>
</evidence>
<dbReference type="SUPFAM" id="SSF56281">
    <property type="entry name" value="Metallo-hydrolase/oxidoreductase"/>
    <property type="match status" value="1"/>
</dbReference>
<evidence type="ECO:0000256" key="5">
    <source>
        <dbReference type="ARBA" id="ARBA00023136"/>
    </source>
</evidence>
<dbReference type="InterPro" id="IPR052159">
    <property type="entry name" value="Competence_DNA_uptake"/>
</dbReference>
<dbReference type="GO" id="GO:0030420">
    <property type="term" value="P:establishment of competence for transformation"/>
    <property type="evidence" value="ECO:0007669"/>
    <property type="project" value="InterPro"/>
</dbReference>
<sequence>MKKPFLSLWIAYIIGIYLDYNYDIQEDTYIYLLGMIGAAFLGARILLNKTLYTLVLMLSLLMGGLFFNTDYMHGREDGFGEDVEIEVKVLRQKISDEEYERYIVEDLENREKLALTFYENIGLNVGDVLNASGELKAIGESRNPKLFSSRDYYRSLYVYGNMVASAKDIEVIEKGSLNYVERASLKFRNYVEKVLESSVSSEYQGILKSMVLGDSGYIEELSLERIRDLGLGHMIAVSGLHIGIVFGALFHCFRSLLEFHKRLAEFMGIALIWVYIALIGSPVSSIRAGIMISLLILSKLLHRRRDALNTVAFAGLSMLVAKPLWALSLGYQLSFAGVIALSVFRGKKLKSLFGIFLGLLPLNMYYFNTIPLVSLFTNLAVAPLLSLALLLSFGLLSLYGLSASLALLFGGIIDMIMASSSWIMDILESQHNPIYAKSPELLAMMVFYIILLVLAEIIDVERFGRKTMTVFVSYTVLSAGIMLSTPVEQSYISFIDVGQGDCAHIEVSGKNYMVDSGGSVYSDYDVGEHVVYPYLLKHGVDELDGFIVSHFDADHMKGFLYVMDHIEVKEIIIGYESPENELYLELLEKANANGTRVSVVENVEELRLDAENRMVFIPPKESDLKAGENNSSLVVLLESYGNTALFTGDIESEREMGLSELGLIRDVDMIKVPHHGSATSSTERFLEAVNPEIAIFQVGKNSFGHPNKDVLNRYDKLGSEIYRNDESGMVKLTLGRDMIEVWEYLEKKPGILESVLRHRWKLTATAIQSIIWIWMIYDVKRRAKNREEQLEDLDWTTESF</sequence>
<dbReference type="NCBIfam" id="TIGR00361">
    <property type="entry name" value="ComEC_Rec2"/>
    <property type="match status" value="1"/>
</dbReference>
<dbReference type="RefSeq" id="WP_071062504.1">
    <property type="nucleotide sequence ID" value="NZ_MKIE01000003.1"/>
</dbReference>
<evidence type="ECO:0000256" key="4">
    <source>
        <dbReference type="ARBA" id="ARBA00022989"/>
    </source>
</evidence>
<evidence type="ECO:0000256" key="3">
    <source>
        <dbReference type="ARBA" id="ARBA00022692"/>
    </source>
</evidence>
<evidence type="ECO:0000256" key="6">
    <source>
        <dbReference type="SAM" id="Phobius"/>
    </source>
</evidence>
<dbReference type="Pfam" id="PF13567">
    <property type="entry name" value="DUF4131"/>
    <property type="match status" value="1"/>
</dbReference>
<dbReference type="Gene3D" id="3.60.15.10">
    <property type="entry name" value="Ribonuclease Z/Hydroxyacylglutathione hydrolase-like"/>
    <property type="match status" value="1"/>
</dbReference>
<dbReference type="InterPro" id="IPR025405">
    <property type="entry name" value="DUF4131"/>
</dbReference>
<keyword evidence="3 6" id="KW-0812">Transmembrane</keyword>
<evidence type="ECO:0000256" key="1">
    <source>
        <dbReference type="ARBA" id="ARBA00004651"/>
    </source>
</evidence>
<feature type="transmembrane region" description="Helical" evidence="6">
    <location>
        <begin position="324"/>
        <end position="344"/>
    </location>
</feature>
<feature type="transmembrane region" description="Helical" evidence="6">
    <location>
        <begin position="6"/>
        <end position="22"/>
    </location>
</feature>
<feature type="transmembrane region" description="Helical" evidence="6">
    <location>
        <begin position="29"/>
        <end position="46"/>
    </location>
</feature>
<feature type="transmembrane region" description="Helical" evidence="6">
    <location>
        <begin position="270"/>
        <end position="297"/>
    </location>
</feature>
<name>A0A1S1V7Q5_9FIRM</name>
<protein>
    <submittedName>
        <fullName evidence="8">ComEC family competence protein</fullName>
    </submittedName>
</protein>
<dbReference type="STRING" id="39480.EUAN_11090"/>
<dbReference type="EMBL" id="MKIE01000003">
    <property type="protein sequence ID" value="OHW62544.1"/>
    <property type="molecule type" value="Genomic_DNA"/>
</dbReference>
<dbReference type="GO" id="GO:0005886">
    <property type="term" value="C:plasma membrane"/>
    <property type="evidence" value="ECO:0007669"/>
    <property type="project" value="UniProtKB-SubCell"/>
</dbReference>
<dbReference type="Pfam" id="PF03772">
    <property type="entry name" value="Competence"/>
    <property type="match status" value="1"/>
</dbReference>
<dbReference type="Pfam" id="PF00753">
    <property type="entry name" value="Lactamase_B"/>
    <property type="match status" value="1"/>
</dbReference>
<accession>A0A1S1V7Q5</accession>
<dbReference type="Proteomes" id="UP000180254">
    <property type="component" value="Unassembled WGS sequence"/>
</dbReference>
<dbReference type="InterPro" id="IPR036866">
    <property type="entry name" value="RibonucZ/Hydroxyglut_hydro"/>
</dbReference>
<comment type="caution">
    <text evidence="8">The sequence shown here is derived from an EMBL/GenBank/DDBJ whole genome shotgun (WGS) entry which is preliminary data.</text>
</comment>
<keyword evidence="2" id="KW-1003">Cell membrane</keyword>
<evidence type="ECO:0000259" key="7">
    <source>
        <dbReference type="SMART" id="SM00849"/>
    </source>
</evidence>
<feature type="transmembrane region" description="Helical" evidence="6">
    <location>
        <begin position="52"/>
        <end position="69"/>
    </location>
</feature>
<dbReference type="PANTHER" id="PTHR30619:SF1">
    <property type="entry name" value="RECOMBINATION PROTEIN 2"/>
    <property type="match status" value="1"/>
</dbReference>
<dbReference type="CDD" id="cd07731">
    <property type="entry name" value="ComA-like_MBL-fold"/>
    <property type="match status" value="1"/>
</dbReference>
<reference evidence="8 9" key="1">
    <citation type="submission" date="2016-09" db="EMBL/GenBank/DDBJ databases">
        <title>Genome sequence of Eubacterium angustum.</title>
        <authorList>
            <person name="Poehlein A."/>
            <person name="Daniel R."/>
        </authorList>
    </citation>
    <scope>NUCLEOTIDE SEQUENCE [LARGE SCALE GENOMIC DNA]</scope>
    <source>
        <strain evidence="8 9">DSM 1989</strain>
    </source>
</reference>
<feature type="domain" description="Metallo-beta-lactamase" evidence="7">
    <location>
        <begin position="499"/>
        <end position="700"/>
    </location>
</feature>
<feature type="transmembrane region" description="Helical" evidence="6">
    <location>
        <begin position="398"/>
        <end position="421"/>
    </location>
</feature>
<dbReference type="SMART" id="SM00849">
    <property type="entry name" value="Lactamase_B"/>
    <property type="match status" value="1"/>
</dbReference>
<dbReference type="InterPro" id="IPR004797">
    <property type="entry name" value="Competence_ComEC/Rec2"/>
</dbReference>
<dbReference type="PANTHER" id="PTHR30619">
    <property type="entry name" value="DNA INTERNALIZATION/COMPETENCE PROTEIN COMEC/REC2"/>
    <property type="match status" value="1"/>
</dbReference>
<dbReference type="InterPro" id="IPR035681">
    <property type="entry name" value="ComA-like_MBL"/>
</dbReference>
<feature type="transmembrane region" description="Helical" evidence="6">
    <location>
        <begin position="441"/>
        <end position="458"/>
    </location>
</feature>
<dbReference type="InterPro" id="IPR004477">
    <property type="entry name" value="ComEC_N"/>
</dbReference>
<evidence type="ECO:0000313" key="9">
    <source>
        <dbReference type="Proteomes" id="UP000180254"/>
    </source>
</evidence>
<keyword evidence="4 6" id="KW-1133">Transmembrane helix</keyword>
<keyword evidence="9" id="KW-1185">Reference proteome</keyword>
<proteinExistence type="predicted"/>
<comment type="subcellular location">
    <subcellularLocation>
        <location evidence="1">Cell membrane</location>
        <topology evidence="1">Multi-pass membrane protein</topology>
    </subcellularLocation>
</comment>
<dbReference type="InterPro" id="IPR001279">
    <property type="entry name" value="Metallo-B-lactamas"/>
</dbReference>
<gene>
    <name evidence="8" type="ORF">EUAN_11090</name>
</gene>